<feature type="binding site" evidence="2">
    <location>
        <position position="104"/>
    </location>
    <ligand>
        <name>Fe cation</name>
        <dbReference type="ChEBI" id="CHEBI:24875"/>
    </ligand>
</feature>
<feature type="domain" description="Quercetin 2,3-dioxygenase C-terminal cupin" evidence="5">
    <location>
        <begin position="151"/>
        <end position="231"/>
    </location>
</feature>
<feature type="binding site" evidence="2">
    <location>
        <position position="102"/>
    </location>
    <ligand>
        <name>Fe cation</name>
        <dbReference type="ChEBI" id="CHEBI:24875"/>
    </ligand>
</feature>
<evidence type="ECO:0000259" key="4">
    <source>
        <dbReference type="Pfam" id="PF02678"/>
    </source>
</evidence>
<evidence type="ECO:0000256" key="3">
    <source>
        <dbReference type="RuleBase" id="RU003457"/>
    </source>
</evidence>
<feature type="binding site" evidence="2">
    <location>
        <position position="60"/>
    </location>
    <ligand>
        <name>Fe cation</name>
        <dbReference type="ChEBI" id="CHEBI:24875"/>
    </ligand>
</feature>
<evidence type="ECO:0000259" key="5">
    <source>
        <dbReference type="Pfam" id="PF17954"/>
    </source>
</evidence>
<feature type="domain" description="Pirin N-terminal" evidence="4">
    <location>
        <begin position="13"/>
        <end position="119"/>
    </location>
</feature>
<keyword evidence="2" id="KW-0479">Metal-binding</keyword>
<evidence type="ECO:0000256" key="2">
    <source>
        <dbReference type="PIRSR" id="PIRSR006232-1"/>
    </source>
</evidence>
<dbReference type="AlphaFoldDB" id="A0A420ERC9"/>
<comment type="cofactor">
    <cofactor evidence="2">
        <name>Fe cation</name>
        <dbReference type="ChEBI" id="CHEBI:24875"/>
    </cofactor>
    <text evidence="2">Binds 1 Fe cation per subunit.</text>
</comment>
<dbReference type="EMBL" id="RAPF01000001">
    <property type="protein sequence ID" value="RKF23248.1"/>
    <property type="molecule type" value="Genomic_DNA"/>
</dbReference>
<reference evidence="6 7" key="1">
    <citation type="submission" date="2018-09" db="EMBL/GenBank/DDBJ databases">
        <title>Altererythrobacter spongiae sp. nov., isolated from a marine sponge.</title>
        <authorList>
            <person name="Zhuang L."/>
            <person name="Luo L."/>
        </authorList>
    </citation>
    <scope>NUCLEOTIDE SEQUENCE [LARGE SCALE GENOMIC DNA]</scope>
    <source>
        <strain evidence="6 7">HN-Y73</strain>
    </source>
</reference>
<dbReference type="PANTHER" id="PTHR43212">
    <property type="entry name" value="QUERCETIN 2,3-DIOXYGENASE"/>
    <property type="match status" value="1"/>
</dbReference>
<dbReference type="InterPro" id="IPR014710">
    <property type="entry name" value="RmlC-like_jellyroll"/>
</dbReference>
<dbReference type="InterPro" id="IPR011051">
    <property type="entry name" value="RmlC_Cupin_sf"/>
</dbReference>
<dbReference type="InterPro" id="IPR041602">
    <property type="entry name" value="Quercetinase_C"/>
</dbReference>
<comment type="caution">
    <text evidence="6">The sequence shown here is derived from an EMBL/GenBank/DDBJ whole genome shotgun (WGS) entry which is preliminary data.</text>
</comment>
<dbReference type="PANTHER" id="PTHR43212:SF3">
    <property type="entry name" value="QUERCETIN 2,3-DIOXYGENASE"/>
    <property type="match status" value="1"/>
</dbReference>
<organism evidence="6 7">
    <name type="scientific">Altericroceibacterium spongiae</name>
    <dbReference type="NCBI Taxonomy" id="2320269"/>
    <lineage>
        <taxon>Bacteria</taxon>
        <taxon>Pseudomonadati</taxon>
        <taxon>Pseudomonadota</taxon>
        <taxon>Alphaproteobacteria</taxon>
        <taxon>Sphingomonadales</taxon>
        <taxon>Erythrobacteraceae</taxon>
        <taxon>Altericroceibacterium</taxon>
    </lineage>
</organism>
<dbReference type="RefSeq" id="WP_120323152.1">
    <property type="nucleotide sequence ID" value="NZ_RAPF01000001.1"/>
</dbReference>
<dbReference type="InterPro" id="IPR003829">
    <property type="entry name" value="Pirin_N_dom"/>
</dbReference>
<dbReference type="SUPFAM" id="SSF51182">
    <property type="entry name" value="RmlC-like cupins"/>
    <property type="match status" value="1"/>
</dbReference>
<dbReference type="PIRSF" id="PIRSF006232">
    <property type="entry name" value="Pirin"/>
    <property type="match status" value="1"/>
</dbReference>
<dbReference type="OrthoDB" id="9780903at2"/>
<evidence type="ECO:0000313" key="7">
    <source>
        <dbReference type="Proteomes" id="UP000284395"/>
    </source>
</evidence>
<name>A0A420ERC9_9SPHN</name>
<comment type="similarity">
    <text evidence="1 3">Belongs to the pirin family.</text>
</comment>
<keyword evidence="2" id="KW-0408">Iron</keyword>
<protein>
    <submittedName>
        <fullName evidence="6">Pirin family protein</fullName>
    </submittedName>
</protein>
<dbReference type="Proteomes" id="UP000284395">
    <property type="component" value="Unassembled WGS sequence"/>
</dbReference>
<feature type="binding site" evidence="2">
    <location>
        <position position="58"/>
    </location>
    <ligand>
        <name>Fe cation</name>
        <dbReference type="ChEBI" id="CHEBI:24875"/>
    </ligand>
</feature>
<dbReference type="InterPro" id="IPR012093">
    <property type="entry name" value="Pirin"/>
</dbReference>
<dbReference type="GO" id="GO:0046872">
    <property type="term" value="F:metal ion binding"/>
    <property type="evidence" value="ECO:0007669"/>
    <property type="project" value="UniProtKB-KW"/>
</dbReference>
<dbReference type="Pfam" id="PF02678">
    <property type="entry name" value="Pirin"/>
    <property type="match status" value="1"/>
</dbReference>
<evidence type="ECO:0000313" key="6">
    <source>
        <dbReference type="EMBL" id="RKF23248.1"/>
    </source>
</evidence>
<evidence type="ECO:0000256" key="1">
    <source>
        <dbReference type="ARBA" id="ARBA00008416"/>
    </source>
</evidence>
<dbReference type="Gene3D" id="2.60.120.10">
    <property type="entry name" value="Jelly Rolls"/>
    <property type="match status" value="2"/>
</dbReference>
<accession>A0A420ERC9</accession>
<keyword evidence="7" id="KW-1185">Reference proteome</keyword>
<proteinExistence type="inferred from homology"/>
<gene>
    <name evidence="6" type="ORF">D6851_01855</name>
</gene>
<sequence>MIELRPFGHLRHATHGGWLDTRYHFSFSDYYDPDRMGWGRLRVWNDDWIGPHSGFPPHPHRNMEIITFVRSGTLSHKDSMGNIGHTDAGNVQVMSAGNGIVHAEYNMQDDPETNFQLWIESDQPGGDPYWELRQFPQEDRAGHWVSLASGSPEKDNALPIRADAKVLAATLKAGERLTYRADPARHQYLVPNSGRIRINNIGAETRDGVAITGENMLTVEALDHAELVMVDSR</sequence>
<dbReference type="CDD" id="cd02910">
    <property type="entry name" value="cupin_Yhhw_N"/>
    <property type="match status" value="1"/>
</dbReference>
<dbReference type="Pfam" id="PF17954">
    <property type="entry name" value="Pirin_C_2"/>
    <property type="match status" value="1"/>
</dbReference>